<sequence length="300" mass="32853">MTGGEPGTRTQEAEKYRGDLQEGDAWTGGYYQAAGWDYQAYYAYHAASASGFRDYAVEKPDAYRAFLQYVRPGTEGTEVVLADKMCLDRHVVDLMMCLESWLWRESGPPAVSGQPWRLAKLNLARNDLSDESVVRIAERLKQLDIRVRRLDLDSNMTAAKGLAALTEYVWNCQDPLTEIGLACNAIEVGAETEGDDPVSGLLRCLYNHPAYPAKAVGSTSEGGDVQVSPLTVRLEGNRIHNGEQLLDHIRNKGGAKHVRVCSSAAVFQGNGEEFLAVHLPNLADQGSAGRSASQRDDGFL</sequence>
<keyword evidence="2" id="KW-1185">Reference proteome</keyword>
<dbReference type="InterPro" id="IPR032675">
    <property type="entry name" value="LRR_dom_sf"/>
</dbReference>
<evidence type="ECO:0000313" key="1">
    <source>
        <dbReference type="EMBL" id="CAK0843960.1"/>
    </source>
</evidence>
<proteinExistence type="predicted"/>
<organism evidence="1 2">
    <name type="scientific">Prorocentrum cordatum</name>
    <dbReference type="NCBI Taxonomy" id="2364126"/>
    <lineage>
        <taxon>Eukaryota</taxon>
        <taxon>Sar</taxon>
        <taxon>Alveolata</taxon>
        <taxon>Dinophyceae</taxon>
        <taxon>Prorocentrales</taxon>
        <taxon>Prorocentraceae</taxon>
        <taxon>Prorocentrum</taxon>
    </lineage>
</organism>
<feature type="non-terminal residue" evidence="1">
    <location>
        <position position="300"/>
    </location>
</feature>
<dbReference type="Gene3D" id="3.80.10.10">
    <property type="entry name" value="Ribonuclease Inhibitor"/>
    <property type="match status" value="1"/>
</dbReference>
<evidence type="ECO:0000313" key="2">
    <source>
        <dbReference type="Proteomes" id="UP001189429"/>
    </source>
</evidence>
<gene>
    <name evidence="1" type="ORF">PCOR1329_LOCUS38148</name>
</gene>
<comment type="caution">
    <text evidence="1">The sequence shown here is derived from an EMBL/GenBank/DDBJ whole genome shotgun (WGS) entry which is preliminary data.</text>
</comment>
<reference evidence="1" key="1">
    <citation type="submission" date="2023-10" db="EMBL/GenBank/DDBJ databases">
        <authorList>
            <person name="Chen Y."/>
            <person name="Shah S."/>
            <person name="Dougan E. K."/>
            <person name="Thang M."/>
            <person name="Chan C."/>
        </authorList>
    </citation>
    <scope>NUCLEOTIDE SEQUENCE [LARGE SCALE GENOMIC DNA]</scope>
</reference>
<accession>A0ABN9TEQ8</accession>
<protein>
    <submittedName>
        <fullName evidence="1">Uncharacterized protein</fullName>
    </submittedName>
</protein>
<dbReference type="SUPFAM" id="SSF52047">
    <property type="entry name" value="RNI-like"/>
    <property type="match status" value="1"/>
</dbReference>
<dbReference type="Proteomes" id="UP001189429">
    <property type="component" value="Unassembled WGS sequence"/>
</dbReference>
<dbReference type="EMBL" id="CAUYUJ010014620">
    <property type="protein sequence ID" value="CAK0843960.1"/>
    <property type="molecule type" value="Genomic_DNA"/>
</dbReference>
<name>A0ABN9TEQ8_9DINO</name>